<protein>
    <submittedName>
        <fullName evidence="2">Uncharacterized protein</fullName>
    </submittedName>
</protein>
<evidence type="ECO:0000256" key="1">
    <source>
        <dbReference type="SAM" id="MobiDB-lite"/>
    </source>
</evidence>
<name>A0A9D1X2Q3_9FIRM</name>
<feature type="compositionally biased region" description="Basic and acidic residues" evidence="1">
    <location>
        <begin position="399"/>
        <end position="412"/>
    </location>
</feature>
<sequence length="420" mass="47564">MNEHKEIIWASLSELCEENRTVTDPETGRRLKRPVIFSSMRALVTGALHFVEFFEKLHREGKVYCSSSAEGFRFSLATGEMRFVGQDGAIFCRLAGQEGTFPAREAGESDTFPGRTEINEFLAPELVEVIKERYEGVLAGGDGCLPESGEEEAAALPFTVETDRYFMAVFLFEYFFHTGSPFEGKKMVNRCFLSPLEKESFRAEQGRFCMDVGENDNTPVKGIQDKLIHYWKEYPKILRKMFQRAFLDGGTLCELRPTEVDWKQTLVRLLMDYQVCGCGFVGFSSRLLPRENGTLVCPVCGKTYYVLSDGMDRILLAEGVKLYACQTGRDPFDKDTVTARVAENRQKKGLYGIKNLSGGVWRGRFPDGTLREIREGQGIPIWNGMQVRFETGEEWSLRLRPEPGDGNVRHGSLDQTDTDQ</sequence>
<reference evidence="2" key="1">
    <citation type="journal article" date="2021" name="PeerJ">
        <title>Extensive microbial diversity within the chicken gut microbiome revealed by metagenomics and culture.</title>
        <authorList>
            <person name="Gilroy R."/>
            <person name="Ravi A."/>
            <person name="Getino M."/>
            <person name="Pursley I."/>
            <person name="Horton D.L."/>
            <person name="Alikhan N.F."/>
            <person name="Baker D."/>
            <person name="Gharbi K."/>
            <person name="Hall N."/>
            <person name="Watson M."/>
            <person name="Adriaenssens E.M."/>
            <person name="Foster-Nyarko E."/>
            <person name="Jarju S."/>
            <person name="Secka A."/>
            <person name="Antonio M."/>
            <person name="Oren A."/>
            <person name="Chaudhuri R.R."/>
            <person name="La Ragione R."/>
            <person name="Hildebrand F."/>
            <person name="Pallen M.J."/>
        </authorList>
    </citation>
    <scope>NUCLEOTIDE SEQUENCE</scope>
    <source>
        <strain evidence="2">ChiSxjej3B15-1167</strain>
    </source>
</reference>
<proteinExistence type="predicted"/>
<evidence type="ECO:0000313" key="3">
    <source>
        <dbReference type="Proteomes" id="UP000886805"/>
    </source>
</evidence>
<reference evidence="2" key="2">
    <citation type="submission" date="2021-04" db="EMBL/GenBank/DDBJ databases">
        <authorList>
            <person name="Gilroy R."/>
        </authorList>
    </citation>
    <scope>NUCLEOTIDE SEQUENCE</scope>
    <source>
        <strain evidence="2">ChiSxjej3B15-1167</strain>
    </source>
</reference>
<organism evidence="2 3">
    <name type="scientific">Candidatus Anaerobutyricum stercoripullorum</name>
    <dbReference type="NCBI Taxonomy" id="2838456"/>
    <lineage>
        <taxon>Bacteria</taxon>
        <taxon>Bacillati</taxon>
        <taxon>Bacillota</taxon>
        <taxon>Clostridia</taxon>
        <taxon>Lachnospirales</taxon>
        <taxon>Lachnospiraceae</taxon>
        <taxon>Anaerobutyricum</taxon>
    </lineage>
</organism>
<dbReference type="AlphaFoldDB" id="A0A9D1X2Q3"/>
<dbReference type="Proteomes" id="UP000886805">
    <property type="component" value="Unassembled WGS sequence"/>
</dbReference>
<accession>A0A9D1X2Q3</accession>
<feature type="region of interest" description="Disordered" evidence="1">
    <location>
        <begin position="399"/>
        <end position="420"/>
    </location>
</feature>
<gene>
    <name evidence="2" type="ORF">H9849_01795</name>
</gene>
<comment type="caution">
    <text evidence="2">The sequence shown here is derived from an EMBL/GenBank/DDBJ whole genome shotgun (WGS) entry which is preliminary data.</text>
</comment>
<dbReference type="EMBL" id="DXEQ01000048">
    <property type="protein sequence ID" value="HIX71733.1"/>
    <property type="molecule type" value="Genomic_DNA"/>
</dbReference>
<evidence type="ECO:0000313" key="2">
    <source>
        <dbReference type="EMBL" id="HIX71733.1"/>
    </source>
</evidence>